<gene>
    <name evidence="5" type="ORF">S01H4_32960</name>
</gene>
<dbReference type="Gene3D" id="1.10.260.40">
    <property type="entry name" value="lambda repressor-like DNA-binding domains"/>
    <property type="match status" value="1"/>
</dbReference>
<feature type="domain" description="HTH cro/C1-type" evidence="4">
    <location>
        <begin position="22"/>
        <end position="77"/>
    </location>
</feature>
<comment type="caution">
    <text evidence="5">The sequence shown here is derived from an EMBL/GenBank/DDBJ whole genome shotgun (WGS) entry which is preliminary data.</text>
</comment>
<dbReference type="PANTHER" id="PTHR46797:SF23">
    <property type="entry name" value="HTH-TYPE TRANSCRIPTIONAL REGULATOR SUTR"/>
    <property type="match status" value="1"/>
</dbReference>
<dbReference type="Pfam" id="PF01381">
    <property type="entry name" value="HTH_3"/>
    <property type="match status" value="1"/>
</dbReference>
<organism evidence="5">
    <name type="scientific">marine sediment metagenome</name>
    <dbReference type="NCBI Taxonomy" id="412755"/>
    <lineage>
        <taxon>unclassified sequences</taxon>
        <taxon>metagenomes</taxon>
        <taxon>ecological metagenomes</taxon>
    </lineage>
</organism>
<evidence type="ECO:0000259" key="4">
    <source>
        <dbReference type="PROSITE" id="PS50943"/>
    </source>
</evidence>
<reference evidence="5" key="1">
    <citation type="journal article" date="2014" name="Front. Microbiol.">
        <title>High frequency of phylogenetically diverse reductive dehalogenase-homologous genes in deep subseafloor sedimentary metagenomes.</title>
        <authorList>
            <person name="Kawai M."/>
            <person name="Futagami T."/>
            <person name="Toyoda A."/>
            <person name="Takaki Y."/>
            <person name="Nishi S."/>
            <person name="Hori S."/>
            <person name="Arai W."/>
            <person name="Tsubouchi T."/>
            <person name="Morono Y."/>
            <person name="Uchiyama I."/>
            <person name="Ito T."/>
            <person name="Fujiyama A."/>
            <person name="Inagaki F."/>
            <person name="Takami H."/>
        </authorList>
    </citation>
    <scope>NUCLEOTIDE SEQUENCE</scope>
    <source>
        <strain evidence="5">Expedition CK06-06</strain>
    </source>
</reference>
<dbReference type="SMART" id="SM00530">
    <property type="entry name" value="HTH_XRE"/>
    <property type="match status" value="1"/>
</dbReference>
<dbReference type="InterPro" id="IPR050807">
    <property type="entry name" value="TransReg_Diox_bact_type"/>
</dbReference>
<proteinExistence type="predicted"/>
<protein>
    <recommendedName>
        <fullName evidence="4">HTH cro/C1-type domain-containing protein</fullName>
    </recommendedName>
</protein>
<keyword evidence="3" id="KW-0804">Transcription</keyword>
<dbReference type="AlphaFoldDB" id="X1B4G8"/>
<accession>X1B4G8</accession>
<dbReference type="GO" id="GO:0003677">
    <property type="term" value="F:DNA binding"/>
    <property type="evidence" value="ECO:0007669"/>
    <property type="project" value="UniProtKB-KW"/>
</dbReference>
<evidence type="ECO:0000256" key="3">
    <source>
        <dbReference type="ARBA" id="ARBA00023163"/>
    </source>
</evidence>
<evidence type="ECO:0000256" key="1">
    <source>
        <dbReference type="ARBA" id="ARBA00023015"/>
    </source>
</evidence>
<dbReference type="CDD" id="cd00093">
    <property type="entry name" value="HTH_XRE"/>
    <property type="match status" value="1"/>
</dbReference>
<evidence type="ECO:0000256" key="2">
    <source>
        <dbReference type="ARBA" id="ARBA00023125"/>
    </source>
</evidence>
<feature type="non-terminal residue" evidence="5">
    <location>
        <position position="1"/>
    </location>
</feature>
<dbReference type="PROSITE" id="PS50943">
    <property type="entry name" value="HTH_CROC1"/>
    <property type="match status" value="1"/>
</dbReference>
<keyword evidence="1" id="KW-0805">Transcription regulation</keyword>
<sequence length="133" mass="15515">AKNKTLLQAPPMYEMSIIPSYLKKLRLSKKLSLRKVAAKTGLSDTYISLIESEKRPLPKLKTLEKICDVYDIKLLELFTMYEIEKSFRLLNNLNEEFPIDVKKLITNYSKLNAKNKKMIDEFTSFLLAHELTE</sequence>
<name>X1B4G8_9ZZZZ</name>
<dbReference type="InterPro" id="IPR010982">
    <property type="entry name" value="Lambda_DNA-bd_dom_sf"/>
</dbReference>
<keyword evidence="2" id="KW-0238">DNA-binding</keyword>
<dbReference type="SUPFAM" id="SSF47413">
    <property type="entry name" value="lambda repressor-like DNA-binding domains"/>
    <property type="match status" value="1"/>
</dbReference>
<evidence type="ECO:0000313" key="5">
    <source>
        <dbReference type="EMBL" id="GAG76202.1"/>
    </source>
</evidence>
<dbReference type="EMBL" id="BART01017289">
    <property type="protein sequence ID" value="GAG76202.1"/>
    <property type="molecule type" value="Genomic_DNA"/>
</dbReference>
<dbReference type="InterPro" id="IPR001387">
    <property type="entry name" value="Cro/C1-type_HTH"/>
</dbReference>
<dbReference type="GO" id="GO:0003700">
    <property type="term" value="F:DNA-binding transcription factor activity"/>
    <property type="evidence" value="ECO:0007669"/>
    <property type="project" value="TreeGrafter"/>
</dbReference>
<dbReference type="GO" id="GO:0005829">
    <property type="term" value="C:cytosol"/>
    <property type="evidence" value="ECO:0007669"/>
    <property type="project" value="TreeGrafter"/>
</dbReference>
<dbReference type="PANTHER" id="PTHR46797">
    <property type="entry name" value="HTH-TYPE TRANSCRIPTIONAL REGULATOR"/>
    <property type="match status" value="1"/>
</dbReference>